<comment type="caution">
    <text evidence="1">The sequence shown here is derived from an EMBL/GenBank/DDBJ whole genome shotgun (WGS) entry which is preliminary data.</text>
</comment>
<name>A0AAD9VMW1_9HYME</name>
<dbReference type="EMBL" id="JAIFRP010000050">
    <property type="protein sequence ID" value="KAK2580636.1"/>
    <property type="molecule type" value="Genomic_DNA"/>
</dbReference>
<accession>A0AAD9VMW1</accession>
<reference evidence="1" key="1">
    <citation type="submission" date="2021-08" db="EMBL/GenBank/DDBJ databases">
        <authorList>
            <person name="Misof B."/>
            <person name="Oliver O."/>
            <person name="Podsiadlowski L."/>
            <person name="Donath A."/>
            <person name="Peters R."/>
            <person name="Mayer C."/>
            <person name="Rust J."/>
            <person name="Gunkel S."/>
            <person name="Lesny P."/>
            <person name="Martin S."/>
            <person name="Oeyen J.P."/>
            <person name="Petersen M."/>
            <person name="Panagiotis P."/>
            <person name="Wilbrandt J."/>
            <person name="Tanja T."/>
        </authorList>
    </citation>
    <scope>NUCLEOTIDE SEQUENCE</scope>
    <source>
        <strain evidence="1">GBR_01_08_01A</strain>
        <tissue evidence="1">Thorax + abdomen</tissue>
    </source>
</reference>
<keyword evidence="2" id="KW-1185">Reference proteome</keyword>
<evidence type="ECO:0000313" key="2">
    <source>
        <dbReference type="Proteomes" id="UP001258017"/>
    </source>
</evidence>
<organism evidence="1 2">
    <name type="scientific">Odynerus spinipes</name>
    <dbReference type="NCBI Taxonomy" id="1348599"/>
    <lineage>
        <taxon>Eukaryota</taxon>
        <taxon>Metazoa</taxon>
        <taxon>Ecdysozoa</taxon>
        <taxon>Arthropoda</taxon>
        <taxon>Hexapoda</taxon>
        <taxon>Insecta</taxon>
        <taxon>Pterygota</taxon>
        <taxon>Neoptera</taxon>
        <taxon>Endopterygota</taxon>
        <taxon>Hymenoptera</taxon>
        <taxon>Apocrita</taxon>
        <taxon>Aculeata</taxon>
        <taxon>Vespoidea</taxon>
        <taxon>Vespidae</taxon>
        <taxon>Eumeninae</taxon>
        <taxon>Odynerus</taxon>
    </lineage>
</organism>
<proteinExistence type="predicted"/>
<dbReference type="Proteomes" id="UP001258017">
    <property type="component" value="Unassembled WGS sequence"/>
</dbReference>
<evidence type="ECO:0000313" key="1">
    <source>
        <dbReference type="EMBL" id="KAK2580636.1"/>
    </source>
</evidence>
<reference evidence="1" key="2">
    <citation type="journal article" date="2023" name="Commun. Biol.">
        <title>Intrasexual cuticular hydrocarbon dimorphism in a wasp sheds light on hydrocarbon biosynthesis genes in Hymenoptera.</title>
        <authorList>
            <person name="Moris V.C."/>
            <person name="Podsiadlowski L."/>
            <person name="Martin S."/>
            <person name="Oeyen J.P."/>
            <person name="Donath A."/>
            <person name="Petersen M."/>
            <person name="Wilbrandt J."/>
            <person name="Misof B."/>
            <person name="Liedtke D."/>
            <person name="Thamm M."/>
            <person name="Scheiner R."/>
            <person name="Schmitt T."/>
            <person name="Niehuis O."/>
        </authorList>
    </citation>
    <scope>NUCLEOTIDE SEQUENCE</scope>
    <source>
        <strain evidence="1">GBR_01_08_01A</strain>
    </source>
</reference>
<protein>
    <submittedName>
        <fullName evidence="1">Uncharacterized protein</fullName>
    </submittedName>
</protein>
<gene>
    <name evidence="1" type="ORF">KPH14_007744</name>
</gene>
<dbReference type="AlphaFoldDB" id="A0AAD9VMW1"/>
<sequence length="90" mass="11077">MRYERIDRWQTVAWICERRQHSPGQVRRKVPWWERFPATLPEDPRPDFWFNKEKELYRCIAQQCTATCTRFVTAAALIGSRRTCFQKQWR</sequence>